<dbReference type="InterPro" id="IPR010379">
    <property type="entry name" value="EzrA"/>
</dbReference>
<dbReference type="RefSeq" id="WP_212933099.1">
    <property type="nucleotide sequence ID" value="NZ_BORC01000001.1"/>
</dbReference>
<sequence>MEYIIGALVLILILYITGYFIKKRFYKEIDRLEAWKIDIMNRPVLEEMSKVKKLNMTGQTEEFFEKWRKEWDEIVTSGLPDVEDYLFDAEDYIDKYRFNKAKKFLIAIENDLKETENNIQVLIDEITELVGSEEKSRLEMEELKETYRLSKKTLLAHNLNYGIAEKNLEAQLDDLQLNFQEFDELTDSGNYLQAHEIVQSIKIKLEAVTIKLEKIPNLLVECQSKVPAQLEELKDGFREMMEQGYILEHVQLDKEVEKIEKELTAFKQFLEKTETEEVEKGLDDIKERIEFLYDLLEAEVAAKQFIKETEVKTKELLQTTIDASDELRNEIELIKHSYHLPENKLEEHGQMEKLLHQLQKRYELMEHKILKDETAFSLLKEELSAINSELETVNAEYVTFKENLQMLRKDELSAREKVQELSRKMAESIKLVSQNNIPGLPDDYLALFEDAKESINDVKEKLEEKPLDIPTVLKVLDAAVINVEKTYDMTNEIVETVMLVEKVIQYGNRYRSRYPSVDQGLKDAERSFRGYNYQAALEQAATAIEEIEPGALKKIEALIEEHAY</sequence>
<dbReference type="GO" id="GO:0000917">
    <property type="term" value="P:division septum assembly"/>
    <property type="evidence" value="ECO:0007669"/>
    <property type="project" value="UniProtKB-KW"/>
</dbReference>
<comment type="function">
    <text evidence="8">Negative regulator of FtsZ ring formation; modulates the frequency and position of FtsZ ring formation. Inhibits FtsZ ring formation at polar sites. Interacts either with FtsZ or with one of its binding partners to promote depolymerization.</text>
</comment>
<dbReference type="Pfam" id="PF06160">
    <property type="entry name" value="EzrA"/>
    <property type="match status" value="1"/>
</dbReference>
<feature type="topological domain" description="Cytoplasmic" evidence="8">
    <location>
        <begin position="22"/>
        <end position="564"/>
    </location>
</feature>
<keyword evidence="1 8" id="KW-0132">Cell division</keyword>
<dbReference type="GO" id="GO:0000921">
    <property type="term" value="P:septin ring assembly"/>
    <property type="evidence" value="ECO:0007669"/>
    <property type="project" value="InterPro"/>
</dbReference>
<keyword evidence="6 8" id="KW-0717">Septation</keyword>
<keyword evidence="5 8" id="KW-0472">Membrane</keyword>
<organism evidence="9 10">
    <name type="scientific">Robertmurraya siralis</name>
    <dbReference type="NCBI Taxonomy" id="77777"/>
    <lineage>
        <taxon>Bacteria</taxon>
        <taxon>Bacillati</taxon>
        <taxon>Bacillota</taxon>
        <taxon>Bacilli</taxon>
        <taxon>Bacillales</taxon>
        <taxon>Bacillaceae</taxon>
        <taxon>Robertmurraya</taxon>
    </lineage>
</organism>
<feature type="coiled-coil region" evidence="8">
    <location>
        <begin position="348"/>
        <end position="465"/>
    </location>
</feature>
<evidence type="ECO:0000256" key="7">
    <source>
        <dbReference type="ARBA" id="ARBA00023306"/>
    </source>
</evidence>
<proteinExistence type="inferred from homology"/>
<evidence type="ECO:0000313" key="10">
    <source>
        <dbReference type="Proteomes" id="UP000682111"/>
    </source>
</evidence>
<gene>
    <name evidence="8 9" type="primary">ezrA</name>
    <name evidence="9" type="ORF">J27TS8_01150</name>
</gene>
<evidence type="ECO:0000256" key="6">
    <source>
        <dbReference type="ARBA" id="ARBA00023210"/>
    </source>
</evidence>
<dbReference type="GO" id="GO:0005886">
    <property type="term" value="C:plasma membrane"/>
    <property type="evidence" value="ECO:0007669"/>
    <property type="project" value="UniProtKB-SubCell"/>
</dbReference>
<evidence type="ECO:0000256" key="8">
    <source>
        <dbReference type="HAMAP-Rule" id="MF_00728"/>
    </source>
</evidence>
<keyword evidence="8" id="KW-1003">Cell membrane</keyword>
<feature type="topological domain" description="Extracellular" evidence="8">
    <location>
        <begin position="1"/>
        <end position="2"/>
    </location>
</feature>
<dbReference type="GO" id="GO:0005940">
    <property type="term" value="C:septin ring"/>
    <property type="evidence" value="ECO:0007669"/>
    <property type="project" value="InterPro"/>
</dbReference>
<name>A0A919WE69_9BACI</name>
<dbReference type="HAMAP" id="MF_00728">
    <property type="entry name" value="EzrA"/>
    <property type="match status" value="1"/>
</dbReference>
<evidence type="ECO:0000256" key="1">
    <source>
        <dbReference type="ARBA" id="ARBA00022618"/>
    </source>
</evidence>
<keyword evidence="4 8" id="KW-0175">Coiled coil</keyword>
<comment type="similarity">
    <text evidence="8">Belongs to the EzrA family.</text>
</comment>
<reference evidence="9" key="1">
    <citation type="submission" date="2021-03" db="EMBL/GenBank/DDBJ databases">
        <title>Antimicrobial resistance genes in bacteria isolated from Japanese honey, and their potential for conferring macrolide and lincosamide resistance in the American foulbrood pathogen Paenibacillus larvae.</title>
        <authorList>
            <person name="Okamoto M."/>
            <person name="Kumagai M."/>
            <person name="Kanamori H."/>
            <person name="Takamatsu D."/>
        </authorList>
    </citation>
    <scope>NUCLEOTIDE SEQUENCE</scope>
    <source>
        <strain evidence="9">J27TS8</strain>
    </source>
</reference>
<evidence type="ECO:0000256" key="5">
    <source>
        <dbReference type="ARBA" id="ARBA00023136"/>
    </source>
</evidence>
<evidence type="ECO:0000256" key="2">
    <source>
        <dbReference type="ARBA" id="ARBA00022692"/>
    </source>
</evidence>
<evidence type="ECO:0000256" key="3">
    <source>
        <dbReference type="ARBA" id="ARBA00022989"/>
    </source>
</evidence>
<keyword evidence="3 8" id="KW-1133">Transmembrane helix</keyword>
<feature type="coiled-coil region" evidence="8">
    <location>
        <begin position="105"/>
        <end position="132"/>
    </location>
</feature>
<comment type="subcellular location">
    <subcellularLocation>
        <location evidence="8">Cell membrane</location>
        <topology evidence="8">Single-pass membrane protein</topology>
    </subcellularLocation>
    <text evidence="8">Colocalized with FtsZ to the nascent septal site.</text>
</comment>
<dbReference type="Proteomes" id="UP000682111">
    <property type="component" value="Unassembled WGS sequence"/>
</dbReference>
<keyword evidence="10" id="KW-1185">Reference proteome</keyword>
<keyword evidence="7 8" id="KW-0131">Cell cycle</keyword>
<evidence type="ECO:0000256" key="4">
    <source>
        <dbReference type="ARBA" id="ARBA00023054"/>
    </source>
</evidence>
<comment type="caution">
    <text evidence="9">The sequence shown here is derived from an EMBL/GenBank/DDBJ whole genome shotgun (WGS) entry which is preliminary data.</text>
</comment>
<dbReference type="EMBL" id="BORC01000001">
    <property type="protein sequence ID" value="GIN60122.1"/>
    <property type="molecule type" value="Genomic_DNA"/>
</dbReference>
<evidence type="ECO:0000313" key="9">
    <source>
        <dbReference type="EMBL" id="GIN60122.1"/>
    </source>
</evidence>
<protein>
    <recommendedName>
        <fullName evidence="8">Septation ring formation regulator EzrA</fullName>
    </recommendedName>
</protein>
<dbReference type="AlphaFoldDB" id="A0A919WE69"/>
<dbReference type="NCBIfam" id="NF003413">
    <property type="entry name" value="PRK04778.1-7"/>
    <property type="match status" value="1"/>
</dbReference>
<keyword evidence="2 8" id="KW-0812">Transmembrane</keyword>
<accession>A0A919WE69</accession>